<name>A0A3N6NEQ4_9BURK</name>
<evidence type="ECO:0000313" key="1">
    <source>
        <dbReference type="EMBL" id="RQH09921.1"/>
    </source>
</evidence>
<dbReference type="OrthoDB" id="8720906at2"/>
<dbReference type="EMBL" id="RQIS01000001">
    <property type="protein sequence ID" value="RQH09921.1"/>
    <property type="molecule type" value="Genomic_DNA"/>
</dbReference>
<gene>
    <name evidence="1" type="ORF">D1Y85_01920</name>
</gene>
<comment type="caution">
    <text evidence="1">The sequence shown here is derived from an EMBL/GenBank/DDBJ whole genome shotgun (WGS) entry which is preliminary data.</text>
</comment>
<dbReference type="AlphaFoldDB" id="A0A3N6NEQ4"/>
<keyword evidence="2" id="KW-1185">Reference proteome</keyword>
<dbReference type="InterPro" id="IPR021317">
    <property type="entry name" value="DUF2917"/>
</dbReference>
<evidence type="ECO:0000313" key="2">
    <source>
        <dbReference type="Proteomes" id="UP000272778"/>
    </source>
</evidence>
<accession>A0A3N6NEQ4</accession>
<proteinExistence type="predicted"/>
<sequence length="113" mass="12468">MREIRIFEMEYDEPAQTWQLTQPMQLRVSEGELWLTIDGDAGDYWLREGETLTLGGRTSARISAGRSGARFVVALGGASASVRAAEARRVALKLAGALRDWALRGGWRTRSAS</sequence>
<dbReference type="Proteomes" id="UP000272778">
    <property type="component" value="Unassembled WGS sequence"/>
</dbReference>
<reference evidence="1 2" key="1">
    <citation type="submission" date="2018-11" db="EMBL/GenBank/DDBJ databases">
        <title>Paraburkholderia sp. DHOA04, isolated from soil.</title>
        <authorList>
            <person name="Gao Z.-H."/>
            <person name="Qiu L.-H."/>
            <person name="Fu J.-C."/>
        </authorList>
    </citation>
    <scope>NUCLEOTIDE SEQUENCE [LARGE SCALE GENOMIC DNA]</scope>
    <source>
        <strain evidence="1 2">DHOA04</strain>
    </source>
</reference>
<dbReference type="RefSeq" id="WP_124149318.1">
    <property type="nucleotide sequence ID" value="NZ_RQIS01000001.1"/>
</dbReference>
<protein>
    <submittedName>
        <fullName evidence="1">DUF2917 domain-containing protein</fullName>
    </submittedName>
</protein>
<organism evidence="1 2">
    <name type="scientific">Paraburkholderia dinghuensis</name>
    <dbReference type="NCBI Taxonomy" id="2305225"/>
    <lineage>
        <taxon>Bacteria</taxon>
        <taxon>Pseudomonadati</taxon>
        <taxon>Pseudomonadota</taxon>
        <taxon>Betaproteobacteria</taxon>
        <taxon>Burkholderiales</taxon>
        <taxon>Burkholderiaceae</taxon>
        <taxon>Paraburkholderia</taxon>
    </lineage>
</organism>
<dbReference type="Pfam" id="PF11142">
    <property type="entry name" value="DUF2917"/>
    <property type="match status" value="1"/>
</dbReference>